<feature type="transmembrane region" description="Helical" evidence="1">
    <location>
        <begin position="178"/>
        <end position="194"/>
    </location>
</feature>
<name>A0ABS0TB08_9STAP</name>
<evidence type="ECO:0000313" key="2">
    <source>
        <dbReference type="EMBL" id="MBI5975938.1"/>
    </source>
</evidence>
<evidence type="ECO:0000256" key="1">
    <source>
        <dbReference type="SAM" id="Phobius"/>
    </source>
</evidence>
<keyword evidence="3" id="KW-1185">Reference proteome</keyword>
<dbReference type="InterPro" id="IPR045691">
    <property type="entry name" value="DUF6056"/>
</dbReference>
<organism evidence="2 3">
    <name type="scientific">Staphylococcus canis</name>
    <dbReference type="NCBI Taxonomy" id="2724942"/>
    <lineage>
        <taxon>Bacteria</taxon>
        <taxon>Bacillati</taxon>
        <taxon>Bacillota</taxon>
        <taxon>Bacilli</taxon>
        <taxon>Bacillales</taxon>
        <taxon>Staphylococcaceae</taxon>
        <taxon>Staphylococcus</taxon>
    </lineage>
</organism>
<feature type="transmembrane region" description="Helical" evidence="1">
    <location>
        <begin position="10"/>
        <end position="28"/>
    </location>
</feature>
<evidence type="ECO:0008006" key="4">
    <source>
        <dbReference type="Google" id="ProtNLM"/>
    </source>
</evidence>
<feature type="transmembrane region" description="Helical" evidence="1">
    <location>
        <begin position="258"/>
        <end position="277"/>
    </location>
</feature>
<dbReference type="Proteomes" id="UP000751852">
    <property type="component" value="Unassembled WGS sequence"/>
</dbReference>
<gene>
    <name evidence="2" type="ORF">HHH54_10230</name>
</gene>
<dbReference type="Pfam" id="PF19528">
    <property type="entry name" value="DUF6056"/>
    <property type="match status" value="1"/>
</dbReference>
<feature type="transmembrane region" description="Helical" evidence="1">
    <location>
        <begin position="318"/>
        <end position="339"/>
    </location>
</feature>
<feature type="transmembrane region" description="Helical" evidence="1">
    <location>
        <begin position="401"/>
        <end position="423"/>
    </location>
</feature>
<accession>A0ABS0TB08</accession>
<evidence type="ECO:0000313" key="3">
    <source>
        <dbReference type="Proteomes" id="UP000751852"/>
    </source>
</evidence>
<sequence>MIQYIKHYHLVWYSIVFYIIMAMLMPLVHDDLEWANAYGIEMLTTFYADLNGRYLGNTLEVIAVRVSLFRYITYALFSILLIKVIVQLVEDITETTQYRTFFYISTWMWLLIIPVAIYSQTYGWFAGFYNYVPVTICTLFLLMYSIRILKGIKLTKLEQGIMCLIALIGQWFMENHTLFHVLLLGVLIIVQWFRRRHIARYIYIAFGLAIVGAILMFSSPNYRTILAGESSYQKVSDEEQGMFAKTIGTLVTQFPQQVVFNSILLITVMSILLMVYVYQSQLKMTMKGFLMSSLSVTPIYGYLIRIPFGFERLRMEPIVAILDTTVTLFLFSIMIYTLYRVMNSKRMKYATIILVCAIPFLIAPLLMVQPIGPRNFFPAYSIGVIINTVLLQRLDIRPMKTFLGIVVIAQIYLILVFSVITVAQHDRISKVQRALEANPDMTHYSMARLPFESRMQHSSPYDKKKKYF</sequence>
<feature type="transmembrane region" description="Helical" evidence="1">
    <location>
        <begin position="351"/>
        <end position="371"/>
    </location>
</feature>
<feature type="transmembrane region" description="Helical" evidence="1">
    <location>
        <begin position="124"/>
        <end position="142"/>
    </location>
</feature>
<dbReference type="RefSeq" id="WP_198618709.1">
    <property type="nucleotide sequence ID" value="NZ_JABANU010000034.1"/>
</dbReference>
<feature type="transmembrane region" description="Helical" evidence="1">
    <location>
        <begin position="201"/>
        <end position="219"/>
    </location>
</feature>
<keyword evidence="1" id="KW-1133">Transmembrane helix</keyword>
<dbReference type="EMBL" id="JABANU010000034">
    <property type="protein sequence ID" value="MBI5975938.1"/>
    <property type="molecule type" value="Genomic_DNA"/>
</dbReference>
<reference evidence="2 3" key="1">
    <citation type="submission" date="2020-04" db="EMBL/GenBank/DDBJ databases">
        <title>Staphylococcus species from domestic dog.</title>
        <authorList>
            <person name="Paterson G.K."/>
        </authorList>
    </citation>
    <scope>NUCLEOTIDE SEQUENCE [LARGE SCALE GENOMIC DNA]</scope>
    <source>
        <strain evidence="2 3">H16/1A</strain>
    </source>
</reference>
<feature type="transmembrane region" description="Helical" evidence="1">
    <location>
        <begin position="68"/>
        <end position="89"/>
    </location>
</feature>
<keyword evidence="1" id="KW-0812">Transmembrane</keyword>
<feature type="transmembrane region" description="Helical" evidence="1">
    <location>
        <begin position="289"/>
        <end position="306"/>
    </location>
</feature>
<feature type="transmembrane region" description="Helical" evidence="1">
    <location>
        <begin position="154"/>
        <end position="172"/>
    </location>
</feature>
<feature type="transmembrane region" description="Helical" evidence="1">
    <location>
        <begin position="101"/>
        <end position="118"/>
    </location>
</feature>
<comment type="caution">
    <text evidence="2">The sequence shown here is derived from an EMBL/GenBank/DDBJ whole genome shotgun (WGS) entry which is preliminary data.</text>
</comment>
<proteinExistence type="predicted"/>
<keyword evidence="1" id="KW-0472">Membrane</keyword>
<protein>
    <recommendedName>
        <fullName evidence="4">Glucosyltransferase</fullName>
    </recommendedName>
</protein>